<dbReference type="PROSITE" id="PS51007">
    <property type="entry name" value="CYTC"/>
    <property type="match status" value="1"/>
</dbReference>
<protein>
    <recommendedName>
        <fullName evidence="5">Cytochrome c domain-containing protein</fullName>
    </recommendedName>
</protein>
<proteinExistence type="predicted"/>
<keyword evidence="3 4" id="KW-0408">Iron</keyword>
<feature type="domain" description="Cytochrome c" evidence="5">
    <location>
        <begin position="20"/>
        <end position="111"/>
    </location>
</feature>
<dbReference type="SUPFAM" id="SSF46626">
    <property type="entry name" value="Cytochrome c"/>
    <property type="match status" value="1"/>
</dbReference>
<evidence type="ECO:0000259" key="5">
    <source>
        <dbReference type="PROSITE" id="PS51007"/>
    </source>
</evidence>
<dbReference type="GO" id="GO:0009055">
    <property type="term" value="F:electron transfer activity"/>
    <property type="evidence" value="ECO:0007669"/>
    <property type="project" value="InterPro"/>
</dbReference>
<dbReference type="InterPro" id="IPR009056">
    <property type="entry name" value="Cyt_c-like_dom"/>
</dbReference>
<dbReference type="Pfam" id="PF00034">
    <property type="entry name" value="Cytochrom_C"/>
    <property type="match status" value="1"/>
</dbReference>
<dbReference type="Gene3D" id="1.10.760.10">
    <property type="entry name" value="Cytochrome c-like domain"/>
    <property type="match status" value="1"/>
</dbReference>
<organism evidence="6 7">
    <name type="scientific">Oxalicibacterium faecigallinarum</name>
    <dbReference type="NCBI Taxonomy" id="573741"/>
    <lineage>
        <taxon>Bacteria</taxon>
        <taxon>Pseudomonadati</taxon>
        <taxon>Pseudomonadota</taxon>
        <taxon>Betaproteobacteria</taxon>
        <taxon>Burkholderiales</taxon>
        <taxon>Oxalobacteraceae</taxon>
        <taxon>Oxalicibacterium</taxon>
    </lineage>
</organism>
<name>A0A8J3EZL7_9BURK</name>
<dbReference type="GO" id="GO:0020037">
    <property type="term" value="F:heme binding"/>
    <property type="evidence" value="ECO:0007669"/>
    <property type="project" value="InterPro"/>
</dbReference>
<evidence type="ECO:0000313" key="7">
    <source>
        <dbReference type="Proteomes" id="UP000642180"/>
    </source>
</evidence>
<keyword evidence="1 4" id="KW-0349">Heme</keyword>
<gene>
    <name evidence="6" type="ORF">GCM10008066_07300</name>
</gene>
<dbReference type="GO" id="GO:0046872">
    <property type="term" value="F:metal ion binding"/>
    <property type="evidence" value="ECO:0007669"/>
    <property type="project" value="UniProtKB-KW"/>
</dbReference>
<evidence type="ECO:0000256" key="4">
    <source>
        <dbReference type="PROSITE-ProRule" id="PRU00433"/>
    </source>
</evidence>
<sequence>MATTSALAQTVAPSADIARGDIEQGRRLLDQYQCGACHAIPGIPAARGTAGPPLGQFGRRSYAAGRVPNTEALLARWIVNPHSMNPATTMPAMGASEQEARHMAAYLLSLQ</sequence>
<keyword evidence="7" id="KW-1185">Reference proteome</keyword>
<dbReference type="Proteomes" id="UP000642180">
    <property type="component" value="Unassembled WGS sequence"/>
</dbReference>
<reference evidence="7" key="1">
    <citation type="journal article" date="2019" name="Int. J. Syst. Evol. Microbiol.">
        <title>The Global Catalogue of Microorganisms (GCM) 10K type strain sequencing project: providing services to taxonomists for standard genome sequencing and annotation.</title>
        <authorList>
            <consortium name="The Broad Institute Genomics Platform"/>
            <consortium name="The Broad Institute Genome Sequencing Center for Infectious Disease"/>
            <person name="Wu L."/>
            <person name="Ma J."/>
        </authorList>
    </citation>
    <scope>NUCLEOTIDE SEQUENCE [LARGE SCALE GENOMIC DNA]</scope>
    <source>
        <strain evidence="7">CCM 2767</strain>
    </source>
</reference>
<evidence type="ECO:0000256" key="3">
    <source>
        <dbReference type="ARBA" id="ARBA00023004"/>
    </source>
</evidence>
<dbReference type="EMBL" id="BMDI01000001">
    <property type="protein sequence ID" value="GGI17105.1"/>
    <property type="molecule type" value="Genomic_DNA"/>
</dbReference>
<evidence type="ECO:0000313" key="6">
    <source>
        <dbReference type="EMBL" id="GGI17105.1"/>
    </source>
</evidence>
<dbReference type="AlphaFoldDB" id="A0A8J3EZL7"/>
<comment type="caution">
    <text evidence="6">The sequence shown here is derived from an EMBL/GenBank/DDBJ whole genome shotgun (WGS) entry which is preliminary data.</text>
</comment>
<dbReference type="InterPro" id="IPR036909">
    <property type="entry name" value="Cyt_c-like_dom_sf"/>
</dbReference>
<accession>A0A8J3EZL7</accession>
<evidence type="ECO:0000256" key="2">
    <source>
        <dbReference type="ARBA" id="ARBA00022723"/>
    </source>
</evidence>
<keyword evidence="2 4" id="KW-0479">Metal-binding</keyword>
<evidence type="ECO:0000256" key="1">
    <source>
        <dbReference type="ARBA" id="ARBA00022617"/>
    </source>
</evidence>